<keyword evidence="7" id="KW-1185">Reference proteome</keyword>
<dbReference type="Proteomes" id="UP000663889">
    <property type="component" value="Unassembled WGS sequence"/>
</dbReference>
<dbReference type="Proteomes" id="UP000663882">
    <property type="component" value="Unassembled WGS sequence"/>
</dbReference>
<sequence>MASARSKIDSSGEFICQRYTELSDAIRAKNKLEDRLLNVRLKFYEREKNIRLNILHREQRQLERIRATLYKETNRIQVEQQTIILPSWMLYRPKLENQIFQLTSPEIIVNDWEWNSTEIQSEINLSNTIDNIRCHTSR</sequence>
<organism evidence="2 8">
    <name type="scientific">Rotaria sordida</name>
    <dbReference type="NCBI Taxonomy" id="392033"/>
    <lineage>
        <taxon>Eukaryota</taxon>
        <taxon>Metazoa</taxon>
        <taxon>Spiralia</taxon>
        <taxon>Gnathifera</taxon>
        <taxon>Rotifera</taxon>
        <taxon>Eurotatoria</taxon>
        <taxon>Bdelloidea</taxon>
        <taxon>Philodinida</taxon>
        <taxon>Philodinidae</taxon>
        <taxon>Rotaria</taxon>
    </lineage>
</organism>
<comment type="caution">
    <text evidence="2">The sequence shown here is derived from an EMBL/GenBank/DDBJ whole genome shotgun (WGS) entry which is preliminary data.</text>
</comment>
<dbReference type="Proteomes" id="UP000663870">
    <property type="component" value="Unassembled WGS sequence"/>
</dbReference>
<dbReference type="Proteomes" id="UP000663854">
    <property type="component" value="Unassembled WGS sequence"/>
</dbReference>
<name>A0A814D9Z1_9BILA</name>
<evidence type="ECO:0000313" key="2">
    <source>
        <dbReference type="EMBL" id="CAF0951475.1"/>
    </source>
</evidence>
<evidence type="ECO:0000313" key="4">
    <source>
        <dbReference type="EMBL" id="CAF1242464.1"/>
    </source>
</evidence>
<gene>
    <name evidence="5" type="ORF">FNK824_LOCUS1398</name>
    <name evidence="4" type="ORF">JXQ802_LOCUS26536</name>
    <name evidence="6" type="ORF">OTI717_LOCUS5029</name>
    <name evidence="3" type="ORF">PYM288_LOCUS14666</name>
    <name evidence="1" type="ORF">RFH988_LOCUS9413</name>
    <name evidence="2" type="ORF">SEV965_LOCUS8281</name>
</gene>
<evidence type="ECO:0000313" key="5">
    <source>
        <dbReference type="EMBL" id="CAF3559970.1"/>
    </source>
</evidence>
<dbReference type="AlphaFoldDB" id="A0A814D9Z1"/>
<dbReference type="EMBL" id="CAJNOL010000931">
    <property type="protein sequence ID" value="CAF1242464.1"/>
    <property type="molecule type" value="Genomic_DNA"/>
</dbReference>
<evidence type="ECO:0000313" key="1">
    <source>
        <dbReference type="EMBL" id="CAF0909561.1"/>
    </source>
</evidence>
<dbReference type="Proteomes" id="UP000663823">
    <property type="component" value="Unassembled WGS sequence"/>
</dbReference>
<evidence type="ECO:0000313" key="3">
    <source>
        <dbReference type="EMBL" id="CAF1002194.1"/>
    </source>
</evidence>
<dbReference type="EMBL" id="CAJNOU010000301">
    <property type="protein sequence ID" value="CAF0951475.1"/>
    <property type="molecule type" value="Genomic_DNA"/>
</dbReference>
<evidence type="ECO:0000313" key="8">
    <source>
        <dbReference type="Proteomes" id="UP000663889"/>
    </source>
</evidence>
<protein>
    <submittedName>
        <fullName evidence="2">Uncharacterized protein</fullName>
    </submittedName>
</protein>
<dbReference type="OrthoDB" id="10038395at2759"/>
<accession>A0A814D9Z1</accession>
<dbReference type="EMBL" id="CAJNOH010000329">
    <property type="protein sequence ID" value="CAF1002194.1"/>
    <property type="molecule type" value="Genomic_DNA"/>
</dbReference>
<dbReference type="EMBL" id="CAJOBE010000072">
    <property type="protein sequence ID" value="CAF3559970.1"/>
    <property type="molecule type" value="Genomic_DNA"/>
</dbReference>
<dbReference type="EMBL" id="CAJOAX010000318">
    <property type="protein sequence ID" value="CAF3565512.1"/>
    <property type="molecule type" value="Genomic_DNA"/>
</dbReference>
<proteinExistence type="predicted"/>
<dbReference type="Proteomes" id="UP000663874">
    <property type="component" value="Unassembled WGS sequence"/>
</dbReference>
<evidence type="ECO:0000313" key="6">
    <source>
        <dbReference type="EMBL" id="CAF3565512.1"/>
    </source>
</evidence>
<evidence type="ECO:0000313" key="7">
    <source>
        <dbReference type="Proteomes" id="UP000663870"/>
    </source>
</evidence>
<reference evidence="2" key="1">
    <citation type="submission" date="2021-02" db="EMBL/GenBank/DDBJ databases">
        <authorList>
            <person name="Nowell W R."/>
        </authorList>
    </citation>
    <scope>NUCLEOTIDE SEQUENCE</scope>
</reference>
<dbReference type="EMBL" id="CAJNOO010000334">
    <property type="protein sequence ID" value="CAF0909561.1"/>
    <property type="molecule type" value="Genomic_DNA"/>
</dbReference>